<dbReference type="Pfam" id="PF09912">
    <property type="entry name" value="DUF2141"/>
    <property type="match status" value="1"/>
</dbReference>
<organism evidence="1 2">
    <name type="scientific">Flavobacterium zepuense</name>
    <dbReference type="NCBI Taxonomy" id="2593302"/>
    <lineage>
        <taxon>Bacteria</taxon>
        <taxon>Pseudomonadati</taxon>
        <taxon>Bacteroidota</taxon>
        <taxon>Flavobacteriia</taxon>
        <taxon>Flavobacteriales</taxon>
        <taxon>Flavobacteriaceae</taxon>
        <taxon>Flavobacterium</taxon>
    </lineage>
</organism>
<dbReference type="AlphaFoldDB" id="A0A552V9R4"/>
<accession>A0A552V9R4</accession>
<dbReference type="Proteomes" id="UP000320643">
    <property type="component" value="Unassembled WGS sequence"/>
</dbReference>
<sequence>MKISKTTIMKKITSFFVSVLIGFITTLTTLPLQAQNTKVIISGLESDKGQIILNIFKDSESYEKQAPFKTLTFEKTKLVEGSMTVTFEVEPGTYGITLVDDKNKNGEMDKNLLGIPKEGFGFSNFFMEKMKKPLFEEFRVPLTPKNNTIKIKVKYM</sequence>
<proteinExistence type="predicted"/>
<gene>
    <name evidence="1" type="ORF">FMM05_00840</name>
</gene>
<evidence type="ECO:0000313" key="1">
    <source>
        <dbReference type="EMBL" id="TRW27217.1"/>
    </source>
</evidence>
<dbReference type="InterPro" id="IPR018673">
    <property type="entry name" value="DUF2141"/>
</dbReference>
<dbReference type="EMBL" id="VJVZ01000001">
    <property type="protein sequence ID" value="TRW27217.1"/>
    <property type="molecule type" value="Genomic_DNA"/>
</dbReference>
<dbReference type="OrthoDB" id="9788332at2"/>
<protein>
    <submittedName>
        <fullName evidence="1">DUF2141 domain-containing protein</fullName>
    </submittedName>
</protein>
<name>A0A552V9R4_9FLAO</name>
<comment type="caution">
    <text evidence="1">The sequence shown here is derived from an EMBL/GenBank/DDBJ whole genome shotgun (WGS) entry which is preliminary data.</text>
</comment>
<keyword evidence="2" id="KW-1185">Reference proteome</keyword>
<evidence type="ECO:0000313" key="2">
    <source>
        <dbReference type="Proteomes" id="UP000320643"/>
    </source>
</evidence>
<reference evidence="1 2" key="1">
    <citation type="submission" date="2019-07" db="EMBL/GenBank/DDBJ databases">
        <title>Flavobacterium sp. nov., isolated from glacier ice.</title>
        <authorList>
            <person name="Liu Q."/>
            <person name="Xin Y.-H."/>
        </authorList>
    </citation>
    <scope>NUCLEOTIDE SEQUENCE [LARGE SCALE GENOMIC DNA]</scope>
    <source>
        <strain evidence="1 2">ZT4R6</strain>
    </source>
</reference>